<protein>
    <submittedName>
        <fullName evidence="2">Uncharacterized protein</fullName>
    </submittedName>
</protein>
<accession>L9XS38</accession>
<evidence type="ECO:0000313" key="3">
    <source>
        <dbReference type="Proteomes" id="UP000011613"/>
    </source>
</evidence>
<organism evidence="2 3">
    <name type="scientific">Natronobacterium gregoryi (strain ATCC 43098 / DSM 3393 / CCM 3738 / CIP 104747 / IAM 13177 / JCM 8860 / NBRC 102187 / NCIMB 2189 / SP2)</name>
    <dbReference type="NCBI Taxonomy" id="797304"/>
    <lineage>
        <taxon>Archaea</taxon>
        <taxon>Methanobacteriati</taxon>
        <taxon>Methanobacteriota</taxon>
        <taxon>Stenosarchaea group</taxon>
        <taxon>Halobacteria</taxon>
        <taxon>Halobacteriales</taxon>
        <taxon>Natrialbaceae</taxon>
        <taxon>Natronobacterium</taxon>
    </lineage>
</organism>
<dbReference type="AlphaFoldDB" id="L9XS38"/>
<comment type="caution">
    <text evidence="2">The sequence shown here is derived from an EMBL/GenBank/DDBJ whole genome shotgun (WGS) entry which is preliminary data.</text>
</comment>
<gene>
    <name evidence="2" type="ORF">C490_16249</name>
</gene>
<dbReference type="EMBL" id="AOIC01000114">
    <property type="protein sequence ID" value="ELY63448.1"/>
    <property type="molecule type" value="Genomic_DNA"/>
</dbReference>
<sequence length="74" mass="8116">MLVLPEERVQSGPAAEVADEPQTEPRDPDSFAIGIVFDSLLEMDSRRVVECLVDGRRIVRPINGQLSAPQLSAK</sequence>
<evidence type="ECO:0000313" key="2">
    <source>
        <dbReference type="EMBL" id="ELY63448.1"/>
    </source>
</evidence>
<evidence type="ECO:0000256" key="1">
    <source>
        <dbReference type="SAM" id="MobiDB-lite"/>
    </source>
</evidence>
<name>L9XS38_NATGS</name>
<dbReference type="Proteomes" id="UP000011613">
    <property type="component" value="Unassembled WGS sequence"/>
</dbReference>
<feature type="region of interest" description="Disordered" evidence="1">
    <location>
        <begin position="1"/>
        <end position="29"/>
    </location>
</feature>
<reference evidence="2 3" key="1">
    <citation type="journal article" date="2014" name="PLoS Genet.">
        <title>Phylogenetically driven sequencing of extremely halophilic archaea reveals strategies for static and dynamic osmo-response.</title>
        <authorList>
            <person name="Becker E.A."/>
            <person name="Seitzer P.M."/>
            <person name="Tritt A."/>
            <person name="Larsen D."/>
            <person name="Krusor M."/>
            <person name="Yao A.I."/>
            <person name="Wu D."/>
            <person name="Madern D."/>
            <person name="Eisen J.A."/>
            <person name="Darling A.E."/>
            <person name="Facciotti M.T."/>
        </authorList>
    </citation>
    <scope>NUCLEOTIDE SEQUENCE [LARGE SCALE GENOMIC DNA]</scope>
    <source>
        <strain evidence="2 3">SP2</strain>
    </source>
</reference>
<proteinExistence type="predicted"/>